<sequence length="233" mass="26167">MPLYLYERLYVRTLTPALLAPQHPKMSGRPPLPASRLCLVTEMRCALEVSGRKTWSRCLSLADNQSQRVNYCPGKTEALLGLEMRVNREPRQKREDRRRPPIGPPGAFGSNLVHYLVRFTCLLPRRKKGRGERGRGGAMLVVFLYLMNRDTLPSLMRHTSDFFDGTAAAQRIIHHIANVYGNNARPDSLAYAVLRFGSSDSSDYSNPPPRQPRQPRTVASVEPGEELGTSPPT</sequence>
<comment type="caution">
    <text evidence="2">The sequence shown here is derived from an EMBL/GenBank/DDBJ whole genome shotgun (WGS) entry which is preliminary data.</text>
</comment>
<evidence type="ECO:0000313" key="3">
    <source>
        <dbReference type="Proteomes" id="UP001232148"/>
    </source>
</evidence>
<feature type="compositionally biased region" description="Basic and acidic residues" evidence="1">
    <location>
        <begin position="85"/>
        <end position="99"/>
    </location>
</feature>
<dbReference type="AlphaFoldDB" id="A0AAD9HTJ4"/>
<keyword evidence="3" id="KW-1185">Reference proteome</keyword>
<dbReference type="EMBL" id="MU842817">
    <property type="protein sequence ID" value="KAK2034011.1"/>
    <property type="molecule type" value="Genomic_DNA"/>
</dbReference>
<organism evidence="2 3">
    <name type="scientific">Colletotrichum zoysiae</name>
    <dbReference type="NCBI Taxonomy" id="1216348"/>
    <lineage>
        <taxon>Eukaryota</taxon>
        <taxon>Fungi</taxon>
        <taxon>Dikarya</taxon>
        <taxon>Ascomycota</taxon>
        <taxon>Pezizomycotina</taxon>
        <taxon>Sordariomycetes</taxon>
        <taxon>Hypocreomycetidae</taxon>
        <taxon>Glomerellales</taxon>
        <taxon>Glomerellaceae</taxon>
        <taxon>Colletotrichum</taxon>
        <taxon>Colletotrichum graminicola species complex</taxon>
    </lineage>
</organism>
<accession>A0AAD9HTJ4</accession>
<dbReference type="Proteomes" id="UP001232148">
    <property type="component" value="Unassembled WGS sequence"/>
</dbReference>
<reference evidence="2" key="1">
    <citation type="submission" date="2021-06" db="EMBL/GenBank/DDBJ databases">
        <title>Comparative genomics, transcriptomics and evolutionary studies reveal genomic signatures of adaptation to plant cell wall in hemibiotrophic fungi.</title>
        <authorList>
            <consortium name="DOE Joint Genome Institute"/>
            <person name="Baroncelli R."/>
            <person name="Diaz J.F."/>
            <person name="Benocci T."/>
            <person name="Peng M."/>
            <person name="Battaglia E."/>
            <person name="Haridas S."/>
            <person name="Andreopoulos W."/>
            <person name="Labutti K."/>
            <person name="Pangilinan J."/>
            <person name="Floch G.L."/>
            <person name="Makela M.R."/>
            <person name="Henrissat B."/>
            <person name="Grigoriev I.V."/>
            <person name="Crouch J.A."/>
            <person name="De Vries R.P."/>
            <person name="Sukno S.A."/>
            <person name="Thon M.R."/>
        </authorList>
    </citation>
    <scope>NUCLEOTIDE SEQUENCE</scope>
    <source>
        <strain evidence="2">MAFF235873</strain>
    </source>
</reference>
<evidence type="ECO:0000313" key="2">
    <source>
        <dbReference type="EMBL" id="KAK2034011.1"/>
    </source>
</evidence>
<gene>
    <name evidence="2" type="ORF">LX32DRAFT_5631</name>
</gene>
<name>A0AAD9HTJ4_9PEZI</name>
<feature type="region of interest" description="Disordered" evidence="1">
    <location>
        <begin position="85"/>
        <end position="106"/>
    </location>
</feature>
<protein>
    <submittedName>
        <fullName evidence="2">Uncharacterized protein</fullName>
    </submittedName>
</protein>
<evidence type="ECO:0000256" key="1">
    <source>
        <dbReference type="SAM" id="MobiDB-lite"/>
    </source>
</evidence>
<proteinExistence type="predicted"/>
<feature type="region of interest" description="Disordered" evidence="1">
    <location>
        <begin position="199"/>
        <end position="233"/>
    </location>
</feature>